<feature type="transmembrane region" description="Helical" evidence="1">
    <location>
        <begin position="39"/>
        <end position="59"/>
    </location>
</feature>
<reference evidence="2" key="1">
    <citation type="submission" date="2023-07" db="EMBL/GenBank/DDBJ databases">
        <title>Genome content predicts the carbon catabolic preferences of heterotrophic bacteria.</title>
        <authorList>
            <person name="Gralka M."/>
        </authorList>
    </citation>
    <scope>NUCLEOTIDE SEQUENCE</scope>
    <source>
        <strain evidence="2">5G01</strain>
    </source>
</reference>
<dbReference type="EMBL" id="JAUYVO010000003">
    <property type="protein sequence ID" value="MDP2522058.1"/>
    <property type="molecule type" value="Genomic_DNA"/>
</dbReference>
<keyword evidence="1" id="KW-0812">Transmembrane</keyword>
<feature type="transmembrane region" description="Helical" evidence="1">
    <location>
        <begin position="104"/>
        <end position="130"/>
    </location>
</feature>
<feature type="transmembrane region" description="Helical" evidence="1">
    <location>
        <begin position="71"/>
        <end position="92"/>
    </location>
</feature>
<keyword evidence="1" id="KW-1133">Transmembrane helix</keyword>
<dbReference type="Proteomes" id="UP001177341">
    <property type="component" value="Unassembled WGS sequence"/>
</dbReference>
<accession>A0ABT9ESK9</accession>
<comment type="caution">
    <text evidence="2">The sequence shown here is derived from an EMBL/GenBank/DDBJ whole genome shotgun (WGS) entry which is preliminary data.</text>
</comment>
<organism evidence="2 3">
    <name type="scientific">Neptunomonas phycophila</name>
    <dbReference type="NCBI Taxonomy" id="1572645"/>
    <lineage>
        <taxon>Bacteria</taxon>
        <taxon>Pseudomonadati</taxon>
        <taxon>Pseudomonadota</taxon>
        <taxon>Gammaproteobacteria</taxon>
        <taxon>Oceanospirillales</taxon>
        <taxon>Oceanospirillaceae</taxon>
        <taxon>Neptunomonas</taxon>
    </lineage>
</organism>
<sequence>MSLHRTEITPVIEGRDGNNFTRIKISKDKAKLTAKPPGLMILVSGVMLIVPTIMLGIMIPQFYKDFGWPPALAMSLMLAVFFLVNYALWTSVKCVVFDRAKKSYVIRAVIPFISFGGGAVFIAGMHWLAIIRGAGFYSSSQ</sequence>
<dbReference type="RefSeq" id="WP_305450382.1">
    <property type="nucleotide sequence ID" value="NZ_JAUYVO010000003.1"/>
</dbReference>
<evidence type="ECO:0000256" key="1">
    <source>
        <dbReference type="SAM" id="Phobius"/>
    </source>
</evidence>
<keyword evidence="3" id="KW-1185">Reference proteome</keyword>
<protein>
    <submittedName>
        <fullName evidence="2">Uncharacterized protein</fullName>
    </submittedName>
</protein>
<gene>
    <name evidence="2" type="ORF">Q8W30_05680</name>
</gene>
<evidence type="ECO:0000313" key="2">
    <source>
        <dbReference type="EMBL" id="MDP2522058.1"/>
    </source>
</evidence>
<keyword evidence="1" id="KW-0472">Membrane</keyword>
<evidence type="ECO:0000313" key="3">
    <source>
        <dbReference type="Proteomes" id="UP001177341"/>
    </source>
</evidence>
<proteinExistence type="predicted"/>
<name>A0ABT9ESK9_9GAMM</name>